<dbReference type="EMBL" id="JACYTO010000001">
    <property type="protein sequence ID" value="MBD8501977.1"/>
    <property type="molecule type" value="Genomic_DNA"/>
</dbReference>
<dbReference type="Pfam" id="PF13672">
    <property type="entry name" value="PP2C_2"/>
    <property type="match status" value="1"/>
</dbReference>
<gene>
    <name evidence="2" type="ORF">IFO67_03700</name>
</gene>
<dbReference type="InterPro" id="IPR001932">
    <property type="entry name" value="PPM-type_phosphatase-like_dom"/>
</dbReference>
<dbReference type="SMART" id="SM00332">
    <property type="entry name" value="PP2Cc"/>
    <property type="match status" value="1"/>
</dbReference>
<feature type="domain" description="PPM-type phosphatase" evidence="1">
    <location>
        <begin position="6"/>
        <end position="245"/>
    </location>
</feature>
<dbReference type="CDD" id="cd00143">
    <property type="entry name" value="PP2Cc"/>
    <property type="match status" value="1"/>
</dbReference>
<sequence length="263" mass="28384">MPLTIETCVARHTGDRKEQQDRVALFAHPRMSGTMLAVLADGMGGHSGGAMAAEQVLLKAKQNFEAYAPRSETPEHLLASVVNEAHLVIKLTRFTSEQDPHSTAVVFMLQPGRADWAHCGDSRLYHFRGSQLVSRTQDHSLVGEMLRSGKIDEEAALKHPQRNVLLSCLGSEREPRIGHGNQAPLMAGDSFLLCSDGLWGYFSDAELGAAVAGMPPREAAQKLISQARERAGGYGDNITVAIVRLVEAPARNGNGNGNGAVRR</sequence>
<keyword evidence="3" id="KW-1185">Reference proteome</keyword>
<name>A0ABR9B6H8_9RHOO</name>
<comment type="caution">
    <text evidence="2">The sequence shown here is derived from an EMBL/GenBank/DDBJ whole genome shotgun (WGS) entry which is preliminary data.</text>
</comment>
<reference evidence="3" key="1">
    <citation type="submission" date="2023-07" db="EMBL/GenBank/DDBJ databases">
        <title>Thauera sp. CAU 1555 isolated from sand of Yaerae Beach.</title>
        <authorList>
            <person name="Kim W."/>
        </authorList>
    </citation>
    <scope>NUCLEOTIDE SEQUENCE [LARGE SCALE GENOMIC DNA]</scope>
    <source>
        <strain evidence="3">CAU 1555</strain>
    </source>
</reference>
<evidence type="ECO:0000313" key="2">
    <source>
        <dbReference type="EMBL" id="MBD8501977.1"/>
    </source>
</evidence>
<dbReference type="InterPro" id="IPR036457">
    <property type="entry name" value="PPM-type-like_dom_sf"/>
</dbReference>
<dbReference type="Proteomes" id="UP000603602">
    <property type="component" value="Unassembled WGS sequence"/>
</dbReference>
<protein>
    <submittedName>
        <fullName evidence="2">Serine/threonine-protein phosphatase</fullName>
    </submittedName>
</protein>
<proteinExistence type="predicted"/>
<dbReference type="PROSITE" id="PS51746">
    <property type="entry name" value="PPM_2"/>
    <property type="match status" value="1"/>
</dbReference>
<organism evidence="2 3">
    <name type="scientific">Thauera sedimentorum</name>
    <dbReference type="NCBI Taxonomy" id="2767595"/>
    <lineage>
        <taxon>Bacteria</taxon>
        <taxon>Pseudomonadati</taxon>
        <taxon>Pseudomonadota</taxon>
        <taxon>Betaproteobacteria</taxon>
        <taxon>Rhodocyclales</taxon>
        <taxon>Zoogloeaceae</taxon>
        <taxon>Thauera</taxon>
    </lineage>
</organism>
<dbReference type="RefSeq" id="WP_187716786.1">
    <property type="nucleotide sequence ID" value="NZ_JACTAH010000001.1"/>
</dbReference>
<dbReference type="SMART" id="SM00331">
    <property type="entry name" value="PP2C_SIG"/>
    <property type="match status" value="1"/>
</dbReference>
<evidence type="ECO:0000259" key="1">
    <source>
        <dbReference type="PROSITE" id="PS51746"/>
    </source>
</evidence>
<dbReference type="Gene3D" id="3.60.40.10">
    <property type="entry name" value="PPM-type phosphatase domain"/>
    <property type="match status" value="1"/>
</dbReference>
<accession>A0ABR9B6H8</accession>
<evidence type="ECO:0000313" key="3">
    <source>
        <dbReference type="Proteomes" id="UP000603602"/>
    </source>
</evidence>
<dbReference type="SUPFAM" id="SSF81606">
    <property type="entry name" value="PP2C-like"/>
    <property type="match status" value="1"/>
</dbReference>